<feature type="transmembrane region" description="Helical" evidence="2">
    <location>
        <begin position="146"/>
        <end position="165"/>
    </location>
</feature>
<dbReference type="HOGENOM" id="CLU_033863_15_1_9"/>
<reference evidence="4 6" key="1">
    <citation type="submission" date="2007-08" db="EMBL/GenBank/DDBJ databases">
        <title>Draft genome sequence of Clostridium leptum (DSM 753).</title>
        <authorList>
            <person name="Sudarsanam P."/>
            <person name="Ley R."/>
            <person name="Guruge J."/>
            <person name="Turnbaugh P.J."/>
            <person name="Mahowald M."/>
            <person name="Liep D."/>
            <person name="Gordon J."/>
        </authorList>
    </citation>
    <scope>NUCLEOTIDE SEQUENCE [LARGE SCALE GENOMIC DNA]</scope>
    <source>
        <strain evidence="4 6">DSM 753</strain>
    </source>
</reference>
<reference evidence="4 6" key="2">
    <citation type="submission" date="2007-08" db="EMBL/GenBank/DDBJ databases">
        <authorList>
            <person name="Fulton L."/>
            <person name="Clifton S."/>
            <person name="Fulton B."/>
            <person name="Xu J."/>
            <person name="Minx P."/>
            <person name="Pepin K.H."/>
            <person name="Johnson M."/>
            <person name="Thiruvilangam P."/>
            <person name="Bhonagiri V."/>
            <person name="Nash W.E."/>
            <person name="Wang C."/>
            <person name="Mardis E.R."/>
            <person name="Wilson R.K."/>
        </authorList>
    </citation>
    <scope>NUCLEOTIDE SEQUENCE [LARGE SCALE GENOMIC DNA]</scope>
    <source>
        <strain evidence="4 6">DSM 753</strain>
    </source>
</reference>
<dbReference type="EMBL" id="NOXF01000001">
    <property type="protein sequence ID" value="PEQ25715.1"/>
    <property type="molecule type" value="Genomic_DNA"/>
</dbReference>
<feature type="domain" description="EamA" evidence="3">
    <location>
        <begin position="9"/>
        <end position="135"/>
    </location>
</feature>
<feature type="transmembrane region" description="Helical" evidence="2">
    <location>
        <begin position="238"/>
        <end position="255"/>
    </location>
</feature>
<feature type="transmembrane region" description="Helical" evidence="2">
    <location>
        <begin position="118"/>
        <end position="134"/>
    </location>
</feature>
<feature type="transmembrane region" description="Helical" evidence="2">
    <location>
        <begin position="206"/>
        <end position="226"/>
    </location>
</feature>
<organism evidence="4 6">
    <name type="scientific">[Clostridium] leptum DSM 753</name>
    <dbReference type="NCBI Taxonomy" id="428125"/>
    <lineage>
        <taxon>Bacteria</taxon>
        <taxon>Bacillati</taxon>
        <taxon>Bacillota</taxon>
        <taxon>Clostridia</taxon>
        <taxon>Eubacteriales</taxon>
        <taxon>Oscillospiraceae</taxon>
        <taxon>Oscillospiraceae incertae sedis</taxon>
    </lineage>
</organism>
<dbReference type="EMBL" id="ABCB02000020">
    <property type="protein sequence ID" value="EDO60375.1"/>
    <property type="molecule type" value="Genomic_DNA"/>
</dbReference>
<keyword evidence="2" id="KW-0472">Membrane</keyword>
<dbReference type="PANTHER" id="PTHR22911:SF102">
    <property type="entry name" value="MEMBRANE PROTEIN"/>
    <property type="match status" value="1"/>
</dbReference>
<gene>
    <name evidence="5" type="ORF">CH238_01620</name>
    <name evidence="4" type="ORF">CLOLEP_03201</name>
</gene>
<evidence type="ECO:0000256" key="2">
    <source>
        <dbReference type="SAM" id="Phobius"/>
    </source>
</evidence>
<evidence type="ECO:0000256" key="1">
    <source>
        <dbReference type="ARBA" id="ARBA00007362"/>
    </source>
</evidence>
<dbReference type="Pfam" id="PF00892">
    <property type="entry name" value="EamA"/>
    <property type="match status" value="2"/>
</dbReference>
<dbReference type="OrthoDB" id="9814238at2"/>
<evidence type="ECO:0000313" key="5">
    <source>
        <dbReference type="EMBL" id="PEQ25715.1"/>
    </source>
</evidence>
<dbReference type="PANTHER" id="PTHR22911">
    <property type="entry name" value="ACYL-MALONYL CONDENSING ENZYME-RELATED"/>
    <property type="match status" value="1"/>
</dbReference>
<keyword evidence="2" id="KW-0812">Transmembrane</keyword>
<name>A7VX78_9FIRM</name>
<evidence type="ECO:0000313" key="7">
    <source>
        <dbReference type="Proteomes" id="UP000220611"/>
    </source>
</evidence>
<feature type="transmembrane region" description="Helical" evidence="2">
    <location>
        <begin position="177"/>
        <end position="194"/>
    </location>
</feature>
<dbReference type="SUPFAM" id="SSF103481">
    <property type="entry name" value="Multidrug resistance efflux transporter EmrE"/>
    <property type="match status" value="2"/>
</dbReference>
<feature type="transmembrane region" description="Helical" evidence="2">
    <location>
        <begin position="32"/>
        <end position="51"/>
    </location>
</feature>
<dbReference type="Proteomes" id="UP000220611">
    <property type="component" value="Unassembled WGS sequence"/>
</dbReference>
<keyword evidence="7" id="KW-1185">Reference proteome</keyword>
<dbReference type="Proteomes" id="UP000003490">
    <property type="component" value="Unassembled WGS sequence"/>
</dbReference>
<feature type="transmembrane region" description="Helical" evidence="2">
    <location>
        <begin position="261"/>
        <end position="278"/>
    </location>
</feature>
<evidence type="ECO:0000313" key="6">
    <source>
        <dbReference type="Proteomes" id="UP000003490"/>
    </source>
</evidence>
<dbReference type="Gene3D" id="1.10.3730.20">
    <property type="match status" value="1"/>
</dbReference>
<feature type="transmembrane region" description="Helical" evidence="2">
    <location>
        <begin position="63"/>
        <end position="82"/>
    </location>
</feature>
<dbReference type="InterPro" id="IPR037185">
    <property type="entry name" value="EmrE-like"/>
</dbReference>
<evidence type="ECO:0000313" key="4">
    <source>
        <dbReference type="EMBL" id="EDO60375.1"/>
    </source>
</evidence>
<feature type="domain" description="EamA" evidence="3">
    <location>
        <begin position="146"/>
        <end position="277"/>
    </location>
</feature>
<feature type="transmembrane region" description="Helical" evidence="2">
    <location>
        <begin position="88"/>
        <end position="111"/>
    </location>
</feature>
<comment type="similarity">
    <text evidence="1">Belongs to the EamA transporter family.</text>
</comment>
<evidence type="ECO:0000259" key="3">
    <source>
        <dbReference type="Pfam" id="PF00892"/>
    </source>
</evidence>
<dbReference type="InterPro" id="IPR000620">
    <property type="entry name" value="EamA_dom"/>
</dbReference>
<proteinExistence type="inferred from homology"/>
<comment type="caution">
    <text evidence="4">The sequence shown here is derived from an EMBL/GenBank/DDBJ whole genome shotgun (WGS) entry which is preliminary data.</text>
</comment>
<keyword evidence="2" id="KW-1133">Transmembrane helix</keyword>
<dbReference type="GO" id="GO:0016020">
    <property type="term" value="C:membrane"/>
    <property type="evidence" value="ECO:0007669"/>
    <property type="project" value="InterPro"/>
</dbReference>
<dbReference type="AlphaFoldDB" id="A7VX78"/>
<accession>A7VX78</accession>
<dbReference type="eggNOG" id="COG0697">
    <property type="taxonomic scope" value="Bacteria"/>
</dbReference>
<sequence>MKHSYFKYIFALLLFGSNGIVASFIRMNSYEIVLLRTLLGSFLLLAIFILSKGKFTFYKSKKHFLYLTISGISMGTSWMLLYEAYARIGVSIASLLYYCGPVIVMVLSPLLFREKLTIYKVIGFISVLCGAFFVNSNALSGDGDTFGVICGVLSAVMYAFMVIFNKKATSITGLENSTLQLIISFLTVAVFVGIKQGFVMVISTESTLPLLILGFINTGIGCYFYFSSIGNLPVQSVALCGYLEPLSAVMLSMLILRETMLSMQIIGAVLILGGAILGECMKRQGVKQ</sequence>
<protein>
    <submittedName>
        <fullName evidence="5">EamA family transporter</fullName>
    </submittedName>
    <submittedName>
        <fullName evidence="4">Putative membrane protein</fullName>
    </submittedName>
</protein>
<reference evidence="5 7" key="3">
    <citation type="submission" date="2017-07" db="EMBL/GenBank/DDBJ databases">
        <title>Prevalence of linear plasmids in Cutibacterium (Propionibacterium) acnes isolates obtained from prostatic tissue.</title>
        <authorList>
            <person name="Davidsson S."/>
            <person name="Carlsson J."/>
            <person name="Molling P."/>
            <person name="Andren O."/>
            <person name="Andersson S.-O."/>
            <person name="Brzuszkiewicz E."/>
            <person name="Poehlein A."/>
            <person name="Al-Zeer M."/>
            <person name="Brinkmann V."/>
            <person name="Scavenius C."/>
            <person name="Nazipi S."/>
            <person name="Soderquist B."/>
            <person name="Bruggemann H."/>
        </authorList>
    </citation>
    <scope>NUCLEOTIDE SEQUENCE [LARGE SCALE GENOMIC DNA]</scope>
    <source>
        <strain evidence="5 7">DSM 753</strain>
    </source>
</reference>